<feature type="compositionally biased region" description="Polar residues" evidence="1">
    <location>
        <begin position="62"/>
        <end position="76"/>
    </location>
</feature>
<accession>A0A1A8WJW0</accession>
<reference evidence="3" key="1">
    <citation type="submission" date="2016-05" db="EMBL/GenBank/DDBJ databases">
        <authorList>
            <person name="Naeem Raeece"/>
        </authorList>
    </citation>
    <scope>NUCLEOTIDE SEQUENCE [LARGE SCALE GENOMIC DNA]</scope>
</reference>
<organism evidence="2 3">
    <name type="scientific">Plasmodium ovale curtisi</name>
    <dbReference type="NCBI Taxonomy" id="864141"/>
    <lineage>
        <taxon>Eukaryota</taxon>
        <taxon>Sar</taxon>
        <taxon>Alveolata</taxon>
        <taxon>Apicomplexa</taxon>
        <taxon>Aconoidasida</taxon>
        <taxon>Haemosporida</taxon>
        <taxon>Plasmodiidae</taxon>
        <taxon>Plasmodium</taxon>
        <taxon>Plasmodium (Plasmodium)</taxon>
    </lineage>
</organism>
<dbReference type="EMBL" id="FLQU01001486">
    <property type="protein sequence ID" value="SBS93234.1"/>
    <property type="molecule type" value="Genomic_DNA"/>
</dbReference>
<dbReference type="AlphaFoldDB" id="A0A1A8WJW0"/>
<evidence type="ECO:0000313" key="3">
    <source>
        <dbReference type="Proteomes" id="UP000078560"/>
    </source>
</evidence>
<feature type="compositionally biased region" description="Polar residues" evidence="1">
    <location>
        <begin position="20"/>
        <end position="46"/>
    </location>
</feature>
<feature type="compositionally biased region" description="Polar residues" evidence="1">
    <location>
        <begin position="1"/>
        <end position="12"/>
    </location>
</feature>
<sequence>MNQQNYQSNTRSDSQKQQKESQNISTPIQTGQIDDNSQVSLPTQEHGSTHSKQEKNSDTTLEKQLQSSVNSSSKTPSIKIGSEDHGTNVEDKTPQIVNSIDISKGYNQP</sequence>
<name>A0A1A8WJW0_PLAOA</name>
<feature type="compositionally biased region" description="Polar residues" evidence="1">
    <location>
        <begin position="95"/>
        <end position="109"/>
    </location>
</feature>
<evidence type="ECO:0000313" key="2">
    <source>
        <dbReference type="EMBL" id="SBS93234.1"/>
    </source>
</evidence>
<dbReference type="Proteomes" id="UP000078560">
    <property type="component" value="Unassembled WGS sequence"/>
</dbReference>
<proteinExistence type="predicted"/>
<evidence type="ECO:0000256" key="1">
    <source>
        <dbReference type="SAM" id="MobiDB-lite"/>
    </source>
</evidence>
<feature type="compositionally biased region" description="Basic and acidic residues" evidence="1">
    <location>
        <begin position="81"/>
        <end position="93"/>
    </location>
</feature>
<feature type="region of interest" description="Disordered" evidence="1">
    <location>
        <begin position="1"/>
        <end position="109"/>
    </location>
</feature>
<feature type="compositionally biased region" description="Basic and acidic residues" evidence="1">
    <location>
        <begin position="47"/>
        <end position="61"/>
    </location>
</feature>
<protein>
    <submittedName>
        <fullName evidence="2">Uncharacterized protein</fullName>
    </submittedName>
</protein>
<gene>
    <name evidence="2" type="ORF">POVCU2_0079830</name>
</gene>